<keyword evidence="3 6" id="KW-0812">Transmembrane</keyword>
<feature type="transmembrane region" description="Helical" evidence="6">
    <location>
        <begin position="276"/>
        <end position="296"/>
    </location>
</feature>
<dbReference type="KEGG" id="dpd:Deipe_2436"/>
<protein>
    <submittedName>
        <fullName evidence="7">Na+/phosphate symporter</fullName>
    </submittedName>
</protein>
<comment type="subcellular location">
    <subcellularLocation>
        <location evidence="1">Cell membrane</location>
        <topology evidence="1">Multi-pass membrane protein</topology>
    </subcellularLocation>
</comment>
<feature type="transmembrane region" description="Helical" evidence="6">
    <location>
        <begin position="158"/>
        <end position="180"/>
    </location>
</feature>
<feature type="transmembrane region" description="Helical" evidence="6">
    <location>
        <begin position="128"/>
        <end position="146"/>
    </location>
</feature>
<dbReference type="OrthoDB" id="9763003at2"/>
<feature type="transmembrane region" description="Helical" evidence="6">
    <location>
        <begin position="187"/>
        <end position="213"/>
    </location>
</feature>
<evidence type="ECO:0000256" key="1">
    <source>
        <dbReference type="ARBA" id="ARBA00004651"/>
    </source>
</evidence>
<dbReference type="InterPro" id="IPR003841">
    <property type="entry name" value="Na/Pi_transpt"/>
</dbReference>
<evidence type="ECO:0000256" key="3">
    <source>
        <dbReference type="ARBA" id="ARBA00022692"/>
    </source>
</evidence>
<dbReference type="PANTHER" id="PTHR10010:SF46">
    <property type="entry name" value="SODIUM-DEPENDENT PHOSPHATE TRANSPORT PROTEIN 2B"/>
    <property type="match status" value="1"/>
</dbReference>
<dbReference type="Gene3D" id="1.20.58.220">
    <property type="entry name" value="Phosphate transport system protein phou homolog 2, domain 2"/>
    <property type="match status" value="1"/>
</dbReference>
<dbReference type="InterPro" id="IPR038078">
    <property type="entry name" value="PhoU-like_sf"/>
</dbReference>
<feature type="transmembrane region" description="Helical" evidence="6">
    <location>
        <begin position="42"/>
        <end position="67"/>
    </location>
</feature>
<dbReference type="EMBL" id="CP003382">
    <property type="protein sequence ID" value="AFZ67909.1"/>
    <property type="molecule type" value="Genomic_DNA"/>
</dbReference>
<gene>
    <name evidence="7" type="ordered locus">Deipe_2436</name>
</gene>
<proteinExistence type="predicted"/>
<feature type="transmembrane region" description="Helical" evidence="6">
    <location>
        <begin position="79"/>
        <end position="98"/>
    </location>
</feature>
<dbReference type="PANTHER" id="PTHR10010">
    <property type="entry name" value="SOLUTE CARRIER FAMILY 34 SODIUM PHOSPHATE , MEMBER 2-RELATED"/>
    <property type="match status" value="1"/>
</dbReference>
<dbReference type="NCBIfam" id="NF037997">
    <property type="entry name" value="Na_Pi_symport"/>
    <property type="match status" value="1"/>
</dbReference>
<evidence type="ECO:0000256" key="4">
    <source>
        <dbReference type="ARBA" id="ARBA00022989"/>
    </source>
</evidence>
<evidence type="ECO:0000256" key="5">
    <source>
        <dbReference type="ARBA" id="ARBA00023136"/>
    </source>
</evidence>
<organism evidence="7 8">
    <name type="scientific">Deinococcus peraridilitoris (strain DSM 19664 / LMG 22246 / CIP 109416 / KR-200)</name>
    <dbReference type="NCBI Taxonomy" id="937777"/>
    <lineage>
        <taxon>Bacteria</taxon>
        <taxon>Thermotogati</taxon>
        <taxon>Deinococcota</taxon>
        <taxon>Deinococci</taxon>
        <taxon>Deinococcales</taxon>
        <taxon>Deinococcaceae</taxon>
        <taxon>Deinococcus</taxon>
    </lineage>
</organism>
<dbReference type="GO" id="GO:0005886">
    <property type="term" value="C:plasma membrane"/>
    <property type="evidence" value="ECO:0007669"/>
    <property type="project" value="UniProtKB-SubCell"/>
</dbReference>
<dbReference type="GO" id="GO:0044341">
    <property type="term" value="P:sodium-dependent phosphate transport"/>
    <property type="evidence" value="ECO:0007669"/>
    <property type="project" value="InterPro"/>
</dbReference>
<dbReference type="RefSeq" id="WP_015236211.1">
    <property type="nucleotide sequence ID" value="NC_019793.1"/>
</dbReference>
<dbReference type="AlphaFoldDB" id="L0A387"/>
<dbReference type="SUPFAM" id="SSF109755">
    <property type="entry name" value="PhoU-like"/>
    <property type="match status" value="1"/>
</dbReference>
<dbReference type="Pfam" id="PF02690">
    <property type="entry name" value="Na_Pi_cotrans"/>
    <property type="match status" value="2"/>
</dbReference>
<keyword evidence="8" id="KW-1185">Reference proteome</keyword>
<dbReference type="STRING" id="937777.Deipe_2436"/>
<evidence type="ECO:0000256" key="2">
    <source>
        <dbReference type="ARBA" id="ARBA00022475"/>
    </source>
</evidence>
<dbReference type="GO" id="GO:0005436">
    <property type="term" value="F:sodium:phosphate symporter activity"/>
    <property type="evidence" value="ECO:0007669"/>
    <property type="project" value="InterPro"/>
</dbReference>
<dbReference type="Proteomes" id="UP000010467">
    <property type="component" value="Chromosome"/>
</dbReference>
<evidence type="ECO:0000313" key="8">
    <source>
        <dbReference type="Proteomes" id="UP000010467"/>
    </source>
</evidence>
<feature type="transmembrane region" description="Helical" evidence="6">
    <location>
        <begin position="233"/>
        <end position="255"/>
    </location>
</feature>
<evidence type="ECO:0000313" key="7">
    <source>
        <dbReference type="EMBL" id="AFZ67909.1"/>
    </source>
</evidence>
<keyword evidence="4 6" id="KW-1133">Transmembrane helix</keyword>
<keyword evidence="5 6" id="KW-0472">Membrane</keyword>
<reference evidence="8" key="1">
    <citation type="submission" date="2012-03" db="EMBL/GenBank/DDBJ databases">
        <title>Complete sequence of chromosome of Deinococcus peraridilitoris DSM 19664.</title>
        <authorList>
            <person name="Lucas S."/>
            <person name="Copeland A."/>
            <person name="Lapidus A."/>
            <person name="Glavina del Rio T."/>
            <person name="Dalin E."/>
            <person name="Tice H."/>
            <person name="Bruce D."/>
            <person name="Goodwin L."/>
            <person name="Pitluck S."/>
            <person name="Peters L."/>
            <person name="Mikhailova N."/>
            <person name="Lu M."/>
            <person name="Kyrpides N."/>
            <person name="Mavromatis K."/>
            <person name="Ivanova N."/>
            <person name="Brettin T."/>
            <person name="Detter J.C."/>
            <person name="Han C."/>
            <person name="Larimer F."/>
            <person name="Land M."/>
            <person name="Hauser L."/>
            <person name="Markowitz V."/>
            <person name="Cheng J.-F."/>
            <person name="Hugenholtz P."/>
            <person name="Woyke T."/>
            <person name="Wu D."/>
            <person name="Pukall R."/>
            <person name="Steenblock K."/>
            <person name="Brambilla E."/>
            <person name="Klenk H.-P."/>
            <person name="Eisen J.A."/>
        </authorList>
    </citation>
    <scope>NUCLEOTIDE SEQUENCE [LARGE SCALE GENOMIC DNA]</scope>
    <source>
        <strain evidence="8">DSM 19664 / LMG 22246 / CIP 109416 / KR-200</strain>
    </source>
</reference>
<sequence length="519" mass="54434">MLLLLGGLALFLFGVRLAGENLQALLGTGMRRLLASATRSNVGAALVGTLVTALAQSATLITVLTVNFVDAGVLSLTRALAVALGAGVGGTFTVQLLSLHVGRLTMPLLALGLLLSWPRLLGGRLGRVSLGLGLLFLGLETLLASLEPLAQNALFGQVLSALAASSLVGGLLGFALAVLVQSSNAAATLALAFVVGDLLTPAQGVAIVVGANVGTTLTAALVSRSGSVEGRRVAYGHLGLKVLGALVVIAVIDPFTRLLASLESEPSRLIANAHTLFNVMVLLVALPFGSLLSRLLRRVLPTPPSEEGPRYLTPDALNDPTLAYGLAFRETVRVAEAVQRMYLLAAGTVTLRNDQANGVQRAEIIRQENRVDELVHAVVLYLGQLSGRVDSGQLSALLGIASELEALADLSKRLARQPLKLERHGGRFSDAGGQALALVAGELAERMHRTFTALALRQSDAHEDAAFSVHLGQQRLRHLERLAQNPDSQRSSSVHLDVLTILEQMSAGLNRISRLAAQL</sequence>
<dbReference type="eggNOG" id="COG1283">
    <property type="taxonomic scope" value="Bacteria"/>
</dbReference>
<keyword evidence="2" id="KW-1003">Cell membrane</keyword>
<dbReference type="PATRIC" id="fig|937777.3.peg.2440"/>
<accession>L0A387</accession>
<name>L0A387_DEIPD</name>
<dbReference type="HOGENOM" id="CLU_025623_2_0_0"/>
<evidence type="ECO:0000256" key="6">
    <source>
        <dbReference type="SAM" id="Phobius"/>
    </source>
</evidence>